<accession>A0A1R4ACE8</accession>
<evidence type="ECO:0000259" key="1">
    <source>
        <dbReference type="PROSITE" id="PS50833"/>
    </source>
</evidence>
<protein>
    <submittedName>
        <fullName evidence="2">IMP4, U3 small nucleolar ribonucleoprotein protein IMP4</fullName>
    </submittedName>
</protein>
<dbReference type="PANTHER" id="PTHR22734">
    <property type="entry name" value="U3 SMALL NUCLEOLAR RIBONUCLEOPROTEIN PROTEIN IMP4"/>
    <property type="match status" value="1"/>
</dbReference>
<dbReference type="GO" id="GO:0042134">
    <property type="term" value="F:rRNA primary transcript binding"/>
    <property type="evidence" value="ECO:0007669"/>
    <property type="project" value="InterPro"/>
</dbReference>
<keyword evidence="3" id="KW-1185">Reference proteome</keyword>
<dbReference type="Pfam" id="PF04427">
    <property type="entry name" value="Brix"/>
    <property type="match status" value="1"/>
</dbReference>
<sequence>MFRASARERKEYLYRKSQEFKNEELKLARELKQALKDNKPIPSHLRNKSGEVLSSLDLLDDKIREAVSHIDDEYTYAGEPKVLITTSRDPSSRLLQFVKELRLMIPNSERLNRGSYILKDLIFFAKAKQISDVVLVHEHRGQPDAMIVSHLPSGPTAYFQLSDVKLRHDLPEKPPTLSEAYPHLIFHNFTTKLGLRVRDILRYLFPPANMQETRVLSFINERDIIHFRHHVWNSKENNVLYELGPRFSLRIFRIDLGTMDMKSVETEWAYRSFINKQADAL</sequence>
<gene>
    <name evidence="2" type="ORF">BMR1_03g04525</name>
</gene>
<name>A0A1R4ACE8_BABMR</name>
<reference evidence="2 3" key="3">
    <citation type="journal article" date="2016" name="Sci. Rep.">
        <title>Genome-wide diversity and gene expression profiling of Babesia microti isolates identify polymorphic genes that mediate host-pathogen interactions.</title>
        <authorList>
            <person name="Silva J.C."/>
            <person name="Cornillot E."/>
            <person name="McCracken C."/>
            <person name="Usmani-Brown S."/>
            <person name="Dwivedi A."/>
            <person name="Ifeonu O.O."/>
            <person name="Crabtree J."/>
            <person name="Gotia H.T."/>
            <person name="Virji A.Z."/>
            <person name="Reynes C."/>
            <person name="Colinge J."/>
            <person name="Kumar V."/>
            <person name="Lawres L."/>
            <person name="Pazzi J.E."/>
            <person name="Pablo J.V."/>
            <person name="Hung C."/>
            <person name="Brancato J."/>
            <person name="Kumari P."/>
            <person name="Orvis J."/>
            <person name="Tretina K."/>
            <person name="Chibucos M."/>
            <person name="Ott S."/>
            <person name="Sadzewicz L."/>
            <person name="Sengamalay N."/>
            <person name="Shetty A.C."/>
            <person name="Su Q."/>
            <person name="Tallon L."/>
            <person name="Fraser C.M."/>
            <person name="Frutos R."/>
            <person name="Molina D.M."/>
            <person name="Krause P.J."/>
            <person name="Ben Mamoun C."/>
        </authorList>
    </citation>
    <scope>NUCLEOTIDE SEQUENCE [LARGE SCALE GENOMIC DNA]</scope>
    <source>
        <strain evidence="2 3">RI</strain>
    </source>
</reference>
<dbReference type="GO" id="GO:0006364">
    <property type="term" value="P:rRNA processing"/>
    <property type="evidence" value="ECO:0007669"/>
    <property type="project" value="InterPro"/>
</dbReference>
<evidence type="ECO:0000313" key="3">
    <source>
        <dbReference type="Proteomes" id="UP000002899"/>
    </source>
</evidence>
<dbReference type="Gene3D" id="3.40.50.10480">
    <property type="entry name" value="Probable brix-domain ribosomal biogenesis protein"/>
    <property type="match status" value="1"/>
</dbReference>
<dbReference type="GO" id="GO:0042274">
    <property type="term" value="P:ribosomal small subunit biogenesis"/>
    <property type="evidence" value="ECO:0007669"/>
    <property type="project" value="UniProtKB-ARBA"/>
</dbReference>
<dbReference type="GO" id="GO:0005654">
    <property type="term" value="C:nucleoplasm"/>
    <property type="evidence" value="ECO:0007669"/>
    <property type="project" value="UniProtKB-ARBA"/>
</dbReference>
<dbReference type="OrthoDB" id="10253204at2759"/>
<keyword evidence="2" id="KW-0687">Ribonucleoprotein</keyword>
<dbReference type="KEGG" id="bmic:BMR1_03g04525"/>
<dbReference type="VEuPathDB" id="PiroplasmaDB:BMR1_03g04525"/>
<dbReference type="GO" id="GO:0034457">
    <property type="term" value="C:Mpp10 complex"/>
    <property type="evidence" value="ECO:0007669"/>
    <property type="project" value="UniProtKB-ARBA"/>
</dbReference>
<dbReference type="FunFam" id="3.40.50.10480:FF:000001">
    <property type="entry name" value="IMP4, U3 small nucleolar ribonucleoprotein"/>
    <property type="match status" value="1"/>
</dbReference>
<reference evidence="2 3" key="2">
    <citation type="journal article" date="2013" name="PLoS ONE">
        <title>Whole genome mapping and re-organization of the nuclear and mitochondrial genomes of Babesia microti isolates.</title>
        <authorList>
            <person name="Cornillot E."/>
            <person name="Dassouli A."/>
            <person name="Garg A."/>
            <person name="Pachikara N."/>
            <person name="Randazzo S."/>
            <person name="Depoix D."/>
            <person name="Carcy B."/>
            <person name="Delbecq S."/>
            <person name="Frutos R."/>
            <person name="Silva J.C."/>
            <person name="Sutton R."/>
            <person name="Krause P.J."/>
            <person name="Mamoun C.B."/>
        </authorList>
    </citation>
    <scope>NUCLEOTIDE SEQUENCE [LARGE SCALE GENOMIC DNA]</scope>
    <source>
        <strain evidence="2 3">RI</strain>
    </source>
</reference>
<reference evidence="2 3" key="1">
    <citation type="journal article" date="2012" name="Nucleic Acids Res.">
        <title>Sequencing of the smallest Apicomplexan genome from the human pathogen Babesia microti.</title>
        <authorList>
            <person name="Cornillot E."/>
            <person name="Hadj-Kaddour K."/>
            <person name="Dassouli A."/>
            <person name="Noel B."/>
            <person name="Ranwez V."/>
            <person name="Vacherie B."/>
            <person name="Augagneur Y."/>
            <person name="Bres V."/>
            <person name="Duclos A."/>
            <person name="Randazzo S."/>
            <person name="Carcy B."/>
            <person name="Debierre-Grockiego F."/>
            <person name="Delbecq S."/>
            <person name="Moubri-Menage K."/>
            <person name="Shams-Eldin H."/>
            <person name="Usmani-Brown S."/>
            <person name="Bringaud F."/>
            <person name="Wincker P."/>
            <person name="Vivares C.P."/>
            <person name="Schwarz R.T."/>
            <person name="Schetters T.P."/>
            <person name="Krause P.J."/>
            <person name="Gorenflot A."/>
            <person name="Berry V."/>
            <person name="Barbe V."/>
            <person name="Ben Mamoun C."/>
        </authorList>
    </citation>
    <scope>NUCLEOTIDE SEQUENCE [LARGE SCALE GENOMIC DNA]</scope>
    <source>
        <strain evidence="2 3">RI</strain>
    </source>
</reference>
<dbReference type="GeneID" id="24425553"/>
<proteinExistence type="predicted"/>
<dbReference type="AlphaFoldDB" id="A0A1R4ACE8"/>
<dbReference type="RefSeq" id="XP_021338815.1">
    <property type="nucleotide sequence ID" value="XM_021482279.1"/>
</dbReference>
<organism evidence="2 3">
    <name type="scientific">Babesia microti (strain RI)</name>
    <dbReference type="NCBI Taxonomy" id="1133968"/>
    <lineage>
        <taxon>Eukaryota</taxon>
        <taxon>Sar</taxon>
        <taxon>Alveolata</taxon>
        <taxon>Apicomplexa</taxon>
        <taxon>Aconoidasida</taxon>
        <taxon>Piroplasmida</taxon>
        <taxon>Babesiidae</taxon>
        <taxon>Babesia</taxon>
    </lineage>
</organism>
<dbReference type="SMART" id="SM00879">
    <property type="entry name" value="Brix"/>
    <property type="match status" value="1"/>
</dbReference>
<dbReference type="PANTHER" id="PTHR22734:SF2">
    <property type="entry name" value="U3 SMALL NUCLEOLAR RIBONUCLEOPROTEIN PROTEIN IMP4"/>
    <property type="match status" value="1"/>
</dbReference>
<dbReference type="SUPFAM" id="SSF52954">
    <property type="entry name" value="Class II aaRS ABD-related"/>
    <property type="match status" value="1"/>
</dbReference>
<dbReference type="InterPro" id="IPR044281">
    <property type="entry name" value="IMP4/RPF1"/>
</dbReference>
<dbReference type="PROSITE" id="PS50833">
    <property type="entry name" value="BRIX"/>
    <property type="match status" value="1"/>
</dbReference>
<dbReference type="EMBL" id="LN871598">
    <property type="protein sequence ID" value="SJK86689.1"/>
    <property type="molecule type" value="Genomic_DNA"/>
</dbReference>
<feature type="domain" description="Brix" evidence="1">
    <location>
        <begin position="80"/>
        <end position="260"/>
    </location>
</feature>
<dbReference type="GO" id="GO:0030515">
    <property type="term" value="F:snoRNA binding"/>
    <property type="evidence" value="ECO:0007669"/>
    <property type="project" value="TreeGrafter"/>
</dbReference>
<dbReference type="GO" id="GO:0032040">
    <property type="term" value="C:small-subunit processome"/>
    <property type="evidence" value="ECO:0007669"/>
    <property type="project" value="TreeGrafter"/>
</dbReference>
<dbReference type="InterPro" id="IPR007109">
    <property type="entry name" value="Brix"/>
</dbReference>
<dbReference type="Proteomes" id="UP000002899">
    <property type="component" value="Chromosome III"/>
</dbReference>
<evidence type="ECO:0000313" key="2">
    <source>
        <dbReference type="EMBL" id="SJK86689.1"/>
    </source>
</evidence>